<dbReference type="AlphaFoldDB" id="A0A5B7FYM8"/>
<gene>
    <name evidence="1" type="ORF">E2C01_045554</name>
</gene>
<dbReference type="Proteomes" id="UP000324222">
    <property type="component" value="Unassembled WGS sequence"/>
</dbReference>
<proteinExistence type="predicted"/>
<evidence type="ECO:0000313" key="2">
    <source>
        <dbReference type="Proteomes" id="UP000324222"/>
    </source>
</evidence>
<sequence>MEVVWTEVDLLLEMGQKYELQTLIRTCCDTEQCTYSSSIGRAPDTPSLRRRGIMEDGDVEVLGGWRVGNQVREAQPRTGVSVR</sequence>
<dbReference type="EMBL" id="VSRR010010356">
    <property type="protein sequence ID" value="MPC51702.1"/>
    <property type="molecule type" value="Genomic_DNA"/>
</dbReference>
<organism evidence="1 2">
    <name type="scientific">Portunus trituberculatus</name>
    <name type="common">Swimming crab</name>
    <name type="synonym">Neptunus trituberculatus</name>
    <dbReference type="NCBI Taxonomy" id="210409"/>
    <lineage>
        <taxon>Eukaryota</taxon>
        <taxon>Metazoa</taxon>
        <taxon>Ecdysozoa</taxon>
        <taxon>Arthropoda</taxon>
        <taxon>Crustacea</taxon>
        <taxon>Multicrustacea</taxon>
        <taxon>Malacostraca</taxon>
        <taxon>Eumalacostraca</taxon>
        <taxon>Eucarida</taxon>
        <taxon>Decapoda</taxon>
        <taxon>Pleocyemata</taxon>
        <taxon>Brachyura</taxon>
        <taxon>Eubrachyura</taxon>
        <taxon>Portunoidea</taxon>
        <taxon>Portunidae</taxon>
        <taxon>Portuninae</taxon>
        <taxon>Portunus</taxon>
    </lineage>
</organism>
<evidence type="ECO:0000313" key="1">
    <source>
        <dbReference type="EMBL" id="MPC51702.1"/>
    </source>
</evidence>
<reference evidence="1 2" key="1">
    <citation type="submission" date="2019-05" db="EMBL/GenBank/DDBJ databases">
        <title>Another draft genome of Portunus trituberculatus and its Hox gene families provides insights of decapod evolution.</title>
        <authorList>
            <person name="Jeong J.-H."/>
            <person name="Song I."/>
            <person name="Kim S."/>
            <person name="Choi T."/>
            <person name="Kim D."/>
            <person name="Ryu S."/>
            <person name="Kim W."/>
        </authorList>
    </citation>
    <scope>NUCLEOTIDE SEQUENCE [LARGE SCALE GENOMIC DNA]</scope>
    <source>
        <tissue evidence="1">Muscle</tissue>
    </source>
</reference>
<name>A0A5B7FYM8_PORTR</name>
<protein>
    <submittedName>
        <fullName evidence="1">Uncharacterized protein</fullName>
    </submittedName>
</protein>
<accession>A0A5B7FYM8</accession>
<keyword evidence="2" id="KW-1185">Reference proteome</keyword>
<comment type="caution">
    <text evidence="1">The sequence shown here is derived from an EMBL/GenBank/DDBJ whole genome shotgun (WGS) entry which is preliminary data.</text>
</comment>